<dbReference type="OrthoDB" id="9803916at2"/>
<dbReference type="GO" id="GO:0016787">
    <property type="term" value="F:hydrolase activity"/>
    <property type="evidence" value="ECO:0007669"/>
    <property type="project" value="UniProtKB-KW"/>
</dbReference>
<evidence type="ECO:0000313" key="3">
    <source>
        <dbReference type="Proteomes" id="UP000182517"/>
    </source>
</evidence>
<dbReference type="SUPFAM" id="SSF56281">
    <property type="entry name" value="Metallo-hydrolase/oxidoreductase"/>
    <property type="match status" value="1"/>
</dbReference>
<dbReference type="Proteomes" id="UP000182517">
    <property type="component" value="Chromosome"/>
</dbReference>
<dbReference type="EMBL" id="CP015519">
    <property type="protein sequence ID" value="APG29086.1"/>
    <property type="molecule type" value="Genomic_DNA"/>
</dbReference>
<evidence type="ECO:0000259" key="1">
    <source>
        <dbReference type="SMART" id="SM00849"/>
    </source>
</evidence>
<dbReference type="Gene3D" id="3.60.15.10">
    <property type="entry name" value="Ribonuclease Z/Hydroxyacylglutathione hydrolase-like"/>
    <property type="match status" value="1"/>
</dbReference>
<dbReference type="PANTHER" id="PTHR42663">
    <property type="entry name" value="HYDROLASE C777.06C-RELATED-RELATED"/>
    <property type="match status" value="1"/>
</dbReference>
<dbReference type="KEGG" id="pef:A7E78_09260"/>
<dbReference type="STRING" id="1842532.A7E78_09260"/>
<dbReference type="PANTHER" id="PTHR42663:SF6">
    <property type="entry name" value="HYDROLASE C777.06C-RELATED"/>
    <property type="match status" value="1"/>
</dbReference>
<feature type="domain" description="Metallo-beta-lactamase" evidence="1">
    <location>
        <begin position="34"/>
        <end position="202"/>
    </location>
</feature>
<protein>
    <submittedName>
        <fullName evidence="2">MBL fold metallo-hydrolase</fullName>
    </submittedName>
</protein>
<dbReference type="InterPro" id="IPR036866">
    <property type="entry name" value="RibonucZ/Hydroxyglut_hydro"/>
</dbReference>
<dbReference type="SMART" id="SM00849">
    <property type="entry name" value="Lactamase_B"/>
    <property type="match status" value="1"/>
</dbReference>
<dbReference type="AlphaFoldDB" id="A0A1L3GT03"/>
<sequence>MEVTILGSGTSTGVPMLGCSCDVCRSTDPHDCRTRCSALISYRGQQIVIDTTTDFRQQALREGVDHVDAVLYTHAHADHVHGIDDLRAFNMTSGGTAIPIYGLPSTMDLIRRNFRYIFGGEVASKFRPRLVPWNLEGDFSLCGLPVEPLPLQHGPGTSCGYRIGPFAYVTDCNGISEAVMARLQQLELLIIDGLRFRAHPTHFTIDEAISVAARLGARRTVLTHICHEVAHRRDTAKLPDGVEFAYDGQRFSLPLRQQS</sequence>
<accession>A0A1L3GT03</accession>
<dbReference type="NCBIfam" id="NF038231">
    <property type="entry name" value="MBL_Geo_Pelo"/>
    <property type="match status" value="1"/>
</dbReference>
<reference evidence="2 3" key="1">
    <citation type="journal article" date="2017" name="Genome Announc.">
        <title>Complete Genome Sequences of Two Acetylene-Fermenting Pelobacter acetylenicus Strains.</title>
        <authorList>
            <person name="Sutton J.M."/>
            <person name="Baesman S.M."/>
            <person name="Fierst J.L."/>
            <person name="Poret-Peterson A.T."/>
            <person name="Oremland R.S."/>
            <person name="Dunlap D.S."/>
            <person name="Akob D.M."/>
        </authorList>
    </citation>
    <scope>NUCLEOTIDE SEQUENCE [LARGE SCALE GENOMIC DNA]</scope>
    <source>
        <strain evidence="2 3">SFB93</strain>
    </source>
</reference>
<dbReference type="CDD" id="cd16279">
    <property type="entry name" value="metallo-hydrolase-like_MBL-fold"/>
    <property type="match status" value="1"/>
</dbReference>
<evidence type="ECO:0000313" key="2">
    <source>
        <dbReference type="EMBL" id="APG29086.1"/>
    </source>
</evidence>
<dbReference type="Pfam" id="PF12706">
    <property type="entry name" value="Lactamase_B_2"/>
    <property type="match status" value="1"/>
</dbReference>
<gene>
    <name evidence="2" type="ORF">A7E78_09260</name>
</gene>
<keyword evidence="2" id="KW-0378">Hydrolase</keyword>
<organism evidence="2 3">
    <name type="scientific">Syntrophotalea acetylenivorans</name>
    <dbReference type="NCBI Taxonomy" id="1842532"/>
    <lineage>
        <taxon>Bacteria</taxon>
        <taxon>Pseudomonadati</taxon>
        <taxon>Thermodesulfobacteriota</taxon>
        <taxon>Desulfuromonadia</taxon>
        <taxon>Desulfuromonadales</taxon>
        <taxon>Syntrophotaleaceae</taxon>
        <taxon>Syntrophotalea</taxon>
    </lineage>
</organism>
<dbReference type="InterPro" id="IPR001279">
    <property type="entry name" value="Metallo-B-lactamas"/>
</dbReference>
<keyword evidence="3" id="KW-1185">Reference proteome</keyword>
<name>A0A1L3GT03_9BACT</name>
<proteinExistence type="predicted"/>